<feature type="compositionally biased region" description="Acidic residues" evidence="1">
    <location>
        <begin position="975"/>
        <end position="984"/>
    </location>
</feature>
<dbReference type="PANTHER" id="PTHR33480:SF1">
    <property type="entry name" value="TYR RECOMBINASE DOMAIN-CONTAINING PROTEIN"/>
    <property type="match status" value="1"/>
</dbReference>
<dbReference type="GeneID" id="111134521"/>
<sequence length="1757" mass="199144">MNVKPLEECRNLEVEFEKSSTGLRKKRMFGTLDCLQNDMKWALATLKEQKQEDKENLPDTGEENIVTHRCIDSDLPRSPAKGNVFMDQEDSQNAIVPIVTEKDDVIVSKQKDDVTVPLVKEQQDVRPPLICEPSNEIMAPVVFEKEEDGKDLPFTGEEDIVTQGRVDSDLFRNPAKENILTDQDDNQNAIVPIVAEKDDVIVSKQKDDVTVPLVKEQQDVRPPLICEPSNEIMAPVVFEKEEDGKDLPFTGEEDIVTQGRVDSNQFRNPAKENVLTDQDDNQNAIVPIVAEKDDVIVSKQRDDVTVPLVKEQQDVRPPLICEPSNEIMAPVVFEKEEDGKDLPFTGEEDIVTQGRVDSDLFRNPAKENVLTDQMDIQNAIVPIVAEKDDVIVSKQKDDVTVPLVKEQQDVRPPLICEPSNEILAPVVFEKEEDGKDLPFTGEEDIVTQGRVDSDLFRNPAKENVLTDQDDNQNAIVPIVAEKDDVIVSKQRDDVTVPLVKEQQDVRPPLICEPSNEIMAPVVFEKEEDGKDLPFTGEEDIVTQGRVDSDQFRNPAKENVLTDQMDIQNAIVPIVAEKDDVIVSKQKDDVTVPLVKEQQDVRPPLICEPSNEILAPVVFEKEEDGKDLPFTGEEDIVTQGRVDSDLFRNPAKENVLTDQDDNQNAIVPIVAEKDDVIVSKQRDDVTVPLVKEQQDVRPPLICEPSNEILAPVVFEKEEDGKDLPFTGEEDIVTQGRVDSDLFRNPAKENVLTDQDDNQNAIIPIVAEKDDVIVSKQRDDVTVPLVKEQQDVRPPLICEPSNEILAPVVFEKEEDGKDLPFTGEEDIVTQGRVDSDLFRNPAKENVLTDQDDNQNAIIPIVAEKDDVIVSKQKDDVTLELGDNVVIQLICEPDDDFLAPFVFEQEEDIEDLPVTGKEDIVTHRQVDSTQSRNPAKGNFVTAHNDEAEFMDVDGLEDIISAMKEFEEDDSGSEYVPNTDEETDDDSESGCSDISTLYPVLKKLTFSQKEVVENGSDDETVVNDVESLNNACSTEQKRTLSIETDESDEDLDEEEIIRDRNLPEIYIKRVLKSGTTKTGKKKKTTRVFNSYHYCGICDIKVSNFAQHLERNHVKHAACTEISKIREEKDQEKKSQLRVLLRGKFNNQYNLKVLKKKKGEILLERRPTKSFDVRDYGPCPNCLLWIAKKLMFKHQKRCVGKNSCTSSETTAMLLTQSDVISKRIPAEASKTLVKETFEILNNDDIGKVVREDSLIIQLGNVWMQKNIDNKLKRGTYTAQIIRLVGRMLLNLRKVKPLDDGDGLWDYLKAEHFDALVEATLKTAAPDLNDEEVLEKPSNAIKLGYDLKRLINLKIGMAIMHNDKRSKEDAENLLRTMNIFWPTKVTKLARVLLDQRKYNKHEELPDPKDIEKLSNSLKSEISKLDLKNHTPANFRHVANIISARLVIYNRRRTGELQAISIADYNHRKRGGDEPGHLLGECTEFEKRLMASQELMTVRGKTGRGVPVLIPEDCSPALAFLTNPEVRETVGIKSTNTYIFANGDGVVRAYDALAKACASADLNAPNKITSTSLRKYMATMTQVLDLKENELQWVLNHLGHTLDVHKIHYRCTSELLEKTQIAKLLLLQDKDLIGKFRDKRLQDIQISDIVLESKDENQFEQGQQEDAQNEAEIPFEFEDFEEFEVEKVQKQKRKSVVMHKIKWTVDEEEEIKTLFKKFFEAKKRPKPKDCLKAIHTSKKNNGVIHNRKKDVLKKKVFRMIDKLK</sequence>
<reference evidence="3" key="1">
    <citation type="submission" date="2025-08" db="UniProtKB">
        <authorList>
            <consortium name="RefSeq"/>
        </authorList>
    </citation>
    <scope>IDENTIFICATION</scope>
    <source>
        <tissue evidence="3">Whole sample</tissue>
    </source>
</reference>
<feature type="region of interest" description="Disordered" evidence="1">
    <location>
        <begin position="962"/>
        <end position="988"/>
    </location>
</feature>
<gene>
    <name evidence="3" type="primary">LOC111134521</name>
</gene>
<accession>A0A8B8EFC0</accession>
<proteinExistence type="predicted"/>
<evidence type="ECO:0000313" key="2">
    <source>
        <dbReference type="Proteomes" id="UP000694844"/>
    </source>
</evidence>
<keyword evidence="2" id="KW-1185">Reference proteome</keyword>
<dbReference type="Gene3D" id="2.60.510.20">
    <property type="match status" value="9"/>
</dbReference>
<dbReference type="OrthoDB" id="6149566at2759"/>
<evidence type="ECO:0000313" key="3">
    <source>
        <dbReference type="RefSeq" id="XP_022339337.1"/>
    </source>
</evidence>
<dbReference type="PANTHER" id="PTHR33480">
    <property type="entry name" value="SET DOMAIN-CONTAINING PROTEIN-RELATED"/>
    <property type="match status" value="1"/>
</dbReference>
<evidence type="ECO:0000256" key="1">
    <source>
        <dbReference type="SAM" id="MobiDB-lite"/>
    </source>
</evidence>
<name>A0A8B8EFC0_CRAVI</name>
<dbReference type="RefSeq" id="XP_022339337.1">
    <property type="nucleotide sequence ID" value="XM_022483629.1"/>
</dbReference>
<dbReference type="Proteomes" id="UP000694844">
    <property type="component" value="Chromosome 5"/>
</dbReference>
<organism evidence="2 3">
    <name type="scientific">Crassostrea virginica</name>
    <name type="common">Eastern oyster</name>
    <dbReference type="NCBI Taxonomy" id="6565"/>
    <lineage>
        <taxon>Eukaryota</taxon>
        <taxon>Metazoa</taxon>
        <taxon>Spiralia</taxon>
        <taxon>Lophotrochozoa</taxon>
        <taxon>Mollusca</taxon>
        <taxon>Bivalvia</taxon>
        <taxon>Autobranchia</taxon>
        <taxon>Pteriomorphia</taxon>
        <taxon>Ostreida</taxon>
        <taxon>Ostreoidea</taxon>
        <taxon>Ostreidae</taxon>
        <taxon>Crassostrea</taxon>
    </lineage>
</organism>
<dbReference type="KEGG" id="cvn:111134521"/>
<protein>
    <submittedName>
        <fullName evidence="3">Uncharacterized protein LOC111134521 isoform X1</fullName>
    </submittedName>
</protein>